<dbReference type="Proteomes" id="UP000201838">
    <property type="component" value="Unassembled WGS sequence"/>
</dbReference>
<evidence type="ECO:0000313" key="4">
    <source>
        <dbReference type="Proteomes" id="UP000201838"/>
    </source>
</evidence>
<dbReference type="SUPFAM" id="SSF49493">
    <property type="entry name" value="HSP40/DnaJ peptide-binding domain"/>
    <property type="match status" value="2"/>
</dbReference>
<evidence type="ECO:0000259" key="2">
    <source>
        <dbReference type="PROSITE" id="PS50076"/>
    </source>
</evidence>
<reference evidence="3 4" key="1">
    <citation type="submission" date="2017-05" db="EMBL/GenBank/DDBJ databases">
        <authorList>
            <person name="Song R."/>
            <person name="Chenine A.L."/>
            <person name="Ruprecht R.M."/>
        </authorList>
    </citation>
    <scope>NUCLEOTIDE SEQUENCE [LARGE SCALE GENOMIC DNA]</scope>
    <source>
        <strain evidence="3 4">CECT 8489</strain>
    </source>
</reference>
<dbReference type="GO" id="GO:0003677">
    <property type="term" value="F:DNA binding"/>
    <property type="evidence" value="ECO:0007669"/>
    <property type="project" value="UniProtKB-KW"/>
</dbReference>
<sequence length="308" mass="33687">MEFKDYYAILEVSPEATDEEIKRAYRKLARKNHPDLNPGPEAEETFKNISEAYEVLKSAESRAEYDAMRRGGGRKPGGGRDWQGGFSFSGEDPEAAARFSDFFHSTFGRGDPFGRGGPIPSDIHARIVLNIEDSFRSPTRLLTVPIQKIGVDGRITIEQREMSVRIPKGITEGQTIRLSGKGVGGGPGEPTGDVYLEVSFAPHPIYRVEGKDIYMDLPVSPWEAALGGKVVLPTPGGKVDLTIPKNARAGQTLRLKGKGLPGQPAGNLLASLVIVNPDVTNDEARRLFEQMASEISFDPRRNLARRAT</sequence>
<dbReference type="AlphaFoldDB" id="A0A238IW70"/>
<accession>A0A238IW70</accession>
<evidence type="ECO:0000256" key="1">
    <source>
        <dbReference type="ARBA" id="ARBA00023186"/>
    </source>
</evidence>
<evidence type="ECO:0000313" key="3">
    <source>
        <dbReference type="EMBL" id="SMX21934.1"/>
    </source>
</evidence>
<gene>
    <name evidence="3" type="primary">cbpA</name>
    <name evidence="3" type="ORF">BOA8489_00021</name>
</gene>
<dbReference type="CDD" id="cd06257">
    <property type="entry name" value="DnaJ"/>
    <property type="match status" value="1"/>
</dbReference>
<dbReference type="GO" id="GO:0005737">
    <property type="term" value="C:cytoplasm"/>
    <property type="evidence" value="ECO:0007669"/>
    <property type="project" value="TreeGrafter"/>
</dbReference>
<dbReference type="SUPFAM" id="SSF46565">
    <property type="entry name" value="Chaperone J-domain"/>
    <property type="match status" value="1"/>
</dbReference>
<dbReference type="GO" id="GO:0051082">
    <property type="term" value="F:unfolded protein binding"/>
    <property type="evidence" value="ECO:0007669"/>
    <property type="project" value="InterPro"/>
</dbReference>
<dbReference type="InterPro" id="IPR001623">
    <property type="entry name" value="DnaJ_domain"/>
</dbReference>
<dbReference type="InterPro" id="IPR036869">
    <property type="entry name" value="J_dom_sf"/>
</dbReference>
<keyword evidence="3" id="KW-0238">DNA-binding</keyword>
<feature type="domain" description="J" evidence="2">
    <location>
        <begin position="5"/>
        <end position="69"/>
    </location>
</feature>
<dbReference type="InterPro" id="IPR002939">
    <property type="entry name" value="DnaJ_C"/>
</dbReference>
<dbReference type="PANTHER" id="PTHR43096:SF52">
    <property type="entry name" value="DNAJ HOMOLOG 1, MITOCHONDRIAL-RELATED"/>
    <property type="match status" value="1"/>
</dbReference>
<dbReference type="InterPro" id="IPR008971">
    <property type="entry name" value="HSP40/DnaJ_pept-bd"/>
</dbReference>
<keyword evidence="1" id="KW-0143">Chaperone</keyword>
<dbReference type="Pfam" id="PF00226">
    <property type="entry name" value="DnaJ"/>
    <property type="match status" value="1"/>
</dbReference>
<dbReference type="Gene3D" id="1.10.287.110">
    <property type="entry name" value="DnaJ domain"/>
    <property type="match status" value="1"/>
</dbReference>
<dbReference type="SMART" id="SM00271">
    <property type="entry name" value="DnaJ"/>
    <property type="match status" value="1"/>
</dbReference>
<name>A0A238IW70_9RHOB</name>
<proteinExistence type="predicted"/>
<keyword evidence="4" id="KW-1185">Reference proteome</keyword>
<dbReference type="PANTHER" id="PTHR43096">
    <property type="entry name" value="DNAJ HOMOLOG 1, MITOCHONDRIAL-RELATED"/>
    <property type="match status" value="1"/>
</dbReference>
<dbReference type="OrthoDB" id="9779889at2"/>
<dbReference type="GO" id="GO:0042026">
    <property type="term" value="P:protein refolding"/>
    <property type="evidence" value="ECO:0007669"/>
    <property type="project" value="TreeGrafter"/>
</dbReference>
<dbReference type="Gene3D" id="2.60.260.20">
    <property type="entry name" value="Urease metallochaperone UreE, N-terminal domain"/>
    <property type="match status" value="2"/>
</dbReference>
<dbReference type="PROSITE" id="PS50076">
    <property type="entry name" value="DNAJ_2"/>
    <property type="match status" value="1"/>
</dbReference>
<dbReference type="PRINTS" id="PR00625">
    <property type="entry name" value="JDOMAIN"/>
</dbReference>
<organism evidence="3 4">
    <name type="scientific">Boseongicola aestuarii</name>
    <dbReference type="NCBI Taxonomy" id="1470561"/>
    <lineage>
        <taxon>Bacteria</taxon>
        <taxon>Pseudomonadati</taxon>
        <taxon>Pseudomonadota</taxon>
        <taxon>Alphaproteobacteria</taxon>
        <taxon>Rhodobacterales</taxon>
        <taxon>Paracoccaceae</taxon>
        <taxon>Boseongicola</taxon>
    </lineage>
</organism>
<dbReference type="CDD" id="cd10747">
    <property type="entry name" value="DnaJ_C"/>
    <property type="match status" value="1"/>
</dbReference>
<dbReference type="Pfam" id="PF01556">
    <property type="entry name" value="DnaJ_C"/>
    <property type="match status" value="1"/>
</dbReference>
<protein>
    <submittedName>
        <fullName evidence="3">Curved DNA-binding protein</fullName>
    </submittedName>
</protein>
<dbReference type="FunFam" id="2.60.260.20:FF:000013">
    <property type="entry name" value="DnaJ subfamily B member 11"/>
    <property type="match status" value="1"/>
</dbReference>
<dbReference type="EMBL" id="FXXQ01000001">
    <property type="protein sequence ID" value="SMX21934.1"/>
    <property type="molecule type" value="Genomic_DNA"/>
</dbReference>